<evidence type="ECO:0000256" key="2">
    <source>
        <dbReference type="SAM" id="Phobius"/>
    </source>
</evidence>
<dbReference type="GO" id="GO:0000428">
    <property type="term" value="C:DNA-directed RNA polymerase complex"/>
    <property type="evidence" value="ECO:0007669"/>
    <property type="project" value="UniProtKB-KW"/>
</dbReference>
<name>A0ABV4YZ39_9BACI</name>
<evidence type="ECO:0000313" key="4">
    <source>
        <dbReference type="Proteomes" id="UP001241748"/>
    </source>
</evidence>
<keyword evidence="2" id="KW-0472">Membrane</keyword>
<dbReference type="EMBL" id="JAROBZ020000002">
    <property type="protein sequence ID" value="MFB3169978.1"/>
    <property type="molecule type" value="Genomic_DNA"/>
</dbReference>
<comment type="caution">
    <text evidence="3">The sequence shown here is derived from an EMBL/GenBank/DDBJ whole genome shotgun (WGS) entry which is preliminary data.</text>
</comment>
<keyword evidence="3" id="KW-0240">DNA-directed RNA polymerase</keyword>
<feature type="region of interest" description="Disordered" evidence="1">
    <location>
        <begin position="1"/>
        <end position="35"/>
    </location>
</feature>
<accession>A0ABV4YZ39</accession>
<proteinExistence type="predicted"/>
<feature type="compositionally biased region" description="Basic and acidic residues" evidence="1">
    <location>
        <begin position="10"/>
        <end position="22"/>
    </location>
</feature>
<keyword evidence="2" id="KW-1133">Transmembrane helix</keyword>
<dbReference type="Pfam" id="PF11772">
    <property type="entry name" value="EpuA"/>
    <property type="match status" value="1"/>
</dbReference>
<dbReference type="Proteomes" id="UP001241748">
    <property type="component" value="Unassembled WGS sequence"/>
</dbReference>
<dbReference type="InterPro" id="IPR024596">
    <property type="entry name" value="RNApol_su_b/EpuA"/>
</dbReference>
<reference evidence="3 4" key="1">
    <citation type="submission" date="2024-05" db="EMBL/GenBank/DDBJ databases">
        <authorList>
            <person name="Venkateswaran K."/>
        </authorList>
    </citation>
    <scope>NUCLEOTIDE SEQUENCE [LARGE SCALE GENOMIC DNA]</scope>
    <source>
        <strain evidence="3 4">179-C4-2-HS</strain>
    </source>
</reference>
<feature type="transmembrane region" description="Helical" evidence="2">
    <location>
        <begin position="52"/>
        <end position="78"/>
    </location>
</feature>
<protein>
    <submittedName>
        <fullName evidence="3">DNA-directed RNA polymerase subunit beta</fullName>
    </submittedName>
</protein>
<sequence>MSVNHLNQVKSREEYKKAKGADQQDTTTQKTSKVAQKAEVASERIRIRLIPIWLRILLLVIFTGVFMVAGAAIGYGVLGNGDPGDVLKGSTWTHIIDLVEKK</sequence>
<keyword evidence="4" id="KW-1185">Reference proteome</keyword>
<dbReference type="RefSeq" id="WP_306074539.1">
    <property type="nucleotide sequence ID" value="NZ_JAROBZ020000002.1"/>
</dbReference>
<keyword evidence="3" id="KW-0804">Transcription</keyword>
<evidence type="ECO:0000256" key="1">
    <source>
        <dbReference type="SAM" id="MobiDB-lite"/>
    </source>
</evidence>
<gene>
    <name evidence="3" type="ORF">P5G62_023005</name>
</gene>
<organism evidence="3 4">
    <name type="scientific">Neobacillus driksii</name>
    <dbReference type="NCBI Taxonomy" id="3035913"/>
    <lineage>
        <taxon>Bacteria</taxon>
        <taxon>Bacillati</taxon>
        <taxon>Bacillota</taxon>
        <taxon>Bacilli</taxon>
        <taxon>Bacillales</taxon>
        <taxon>Bacillaceae</taxon>
        <taxon>Neobacillus</taxon>
    </lineage>
</organism>
<keyword evidence="2" id="KW-0812">Transmembrane</keyword>
<evidence type="ECO:0000313" key="3">
    <source>
        <dbReference type="EMBL" id="MFB3169978.1"/>
    </source>
</evidence>